<evidence type="ECO:0000313" key="13">
    <source>
        <dbReference type="Proteomes" id="UP001642464"/>
    </source>
</evidence>
<keyword evidence="5" id="KW-0653">Protein transport</keyword>
<keyword evidence="4" id="KW-0813">Transport</keyword>
<dbReference type="InterPro" id="IPR048685">
    <property type="entry name" value="COG3_C"/>
</dbReference>
<accession>A0ABP0M1Y0</accession>
<feature type="compositionally biased region" description="Basic and acidic residues" evidence="9">
    <location>
        <begin position="9"/>
        <end position="22"/>
    </location>
</feature>
<keyword evidence="6" id="KW-0333">Golgi apparatus</keyword>
<evidence type="ECO:0000313" key="12">
    <source>
        <dbReference type="EMBL" id="CAK9044677.1"/>
    </source>
</evidence>
<feature type="region of interest" description="Disordered" evidence="9">
    <location>
        <begin position="176"/>
        <end position="199"/>
    </location>
</feature>
<dbReference type="InterPro" id="IPR048320">
    <property type="entry name" value="COG3_N"/>
</dbReference>
<evidence type="ECO:0000259" key="10">
    <source>
        <dbReference type="Pfam" id="PF04136"/>
    </source>
</evidence>
<evidence type="ECO:0000256" key="9">
    <source>
        <dbReference type="SAM" id="MobiDB-lite"/>
    </source>
</evidence>
<evidence type="ECO:0000256" key="2">
    <source>
        <dbReference type="ARBA" id="ARBA00009936"/>
    </source>
</evidence>
<comment type="caution">
    <text evidence="12">The sequence shown here is derived from an EMBL/GenBank/DDBJ whole genome shotgun (WGS) entry which is preliminary data.</text>
</comment>
<name>A0ABP0M1Y0_9DINO</name>
<dbReference type="Pfam" id="PF04136">
    <property type="entry name" value="COG3_N"/>
    <property type="match status" value="1"/>
</dbReference>
<proteinExistence type="inferred from homology"/>
<sequence length="827" mass="92722">MSWHHGKLERRNFRAKMDDSHRNRGPPKRFSLRRAQASKGEGWGATPGLLEADDVPFQAVGWCFGEQCNSHEVLILTRREVGLHRQVALPSTAADLRQGRLQEAFVLDSLERGGLGAWVKLGQVSPERVDDERFAEGIPCVWLPAPRAAGVILFCHGNAEAAATAATGDCRVSSSEEGSCDGDPGCETSGLDGLTGRPETSRRVWEKGAWSEMEDVVLPVRQEKLLEELASCQEEAPEEDAKFCDDFAAFQALRKRCLDQQAARRKEGDAQSQRLGWLQQLHQVSSAAEEAQQLVMAKLKHVEAEQRELERKTIWLRNHCQEALEHQDHLNAYAEQIAGRLEALCCFDSIAKELDDSELVSRPVQLEELLQRLEAAAAFVESRYDFLDAPSCRNTFDHLRNRVCILLRSNLQYALEAADSQVQDLLWQQEEDATSVDTQIFYTSFHMIAPSVKPAMSVLYRQSHLHRQYAATLDAAESSLADLRRSFPATHWESLKELTPELPELVRQATSYLLDTSSREIRCFEAFFEPRRPQEALQSLLKELCHRCCQVLLPALREHESWEALASAAELLKAELQDFRGALEVRLALREMFAAAQQQLVRLARQELSAVDLEKDASVPGFNDRALKLLAACYRVLETPDFESLANMLLGPSTKAVHLESAPAQLLRLSQLLRLREQLAAFEDDLLSTEVVRPSGVAGDLERLTRVTLKGWRLARHRRWEAEIREVCNGLLEHVIFDQLLEGEKGGIEERCCKLLPSVAAHFRAFLGPTTSVLFEVLKDLLCFWPPVFWKGGEDTQASLAGGRAAGRELGAVPGTHSRPCGNRALQ</sequence>
<feature type="domain" description="Conserved oligomeric Golgi complex subunit 3 C-terminal" evidence="11">
    <location>
        <begin position="440"/>
        <end position="602"/>
    </location>
</feature>
<organism evidence="12 13">
    <name type="scientific">Durusdinium trenchii</name>
    <dbReference type="NCBI Taxonomy" id="1381693"/>
    <lineage>
        <taxon>Eukaryota</taxon>
        <taxon>Sar</taxon>
        <taxon>Alveolata</taxon>
        <taxon>Dinophyceae</taxon>
        <taxon>Suessiales</taxon>
        <taxon>Symbiodiniaceae</taxon>
        <taxon>Durusdinium</taxon>
    </lineage>
</organism>
<dbReference type="Proteomes" id="UP001642464">
    <property type="component" value="Unassembled WGS sequence"/>
</dbReference>
<evidence type="ECO:0000256" key="4">
    <source>
        <dbReference type="ARBA" id="ARBA00022448"/>
    </source>
</evidence>
<comment type="similarity">
    <text evidence="2">Belongs to the COG3 family.</text>
</comment>
<evidence type="ECO:0000256" key="6">
    <source>
        <dbReference type="ARBA" id="ARBA00023034"/>
    </source>
</evidence>
<reference evidence="12 13" key="1">
    <citation type="submission" date="2024-02" db="EMBL/GenBank/DDBJ databases">
        <authorList>
            <person name="Chen Y."/>
            <person name="Shah S."/>
            <person name="Dougan E. K."/>
            <person name="Thang M."/>
            <person name="Chan C."/>
        </authorList>
    </citation>
    <scope>NUCLEOTIDE SEQUENCE [LARGE SCALE GENOMIC DNA]</scope>
</reference>
<dbReference type="PANTHER" id="PTHR13302">
    <property type="entry name" value="CONSERVED OLIGOMERIC GOLGI COMPLEX COMPONENT 3"/>
    <property type="match status" value="1"/>
</dbReference>
<dbReference type="PANTHER" id="PTHR13302:SF8">
    <property type="entry name" value="CONSERVED OLIGOMERIC GOLGI COMPLEX SUBUNIT 3"/>
    <property type="match status" value="1"/>
</dbReference>
<evidence type="ECO:0000256" key="5">
    <source>
        <dbReference type="ARBA" id="ARBA00022927"/>
    </source>
</evidence>
<evidence type="ECO:0000259" key="11">
    <source>
        <dbReference type="Pfam" id="PF20671"/>
    </source>
</evidence>
<dbReference type="Pfam" id="PF20671">
    <property type="entry name" value="COG3_C"/>
    <property type="match status" value="1"/>
</dbReference>
<keyword evidence="7" id="KW-0472">Membrane</keyword>
<evidence type="ECO:0000256" key="8">
    <source>
        <dbReference type="ARBA" id="ARBA00031339"/>
    </source>
</evidence>
<keyword evidence="13" id="KW-1185">Reference proteome</keyword>
<feature type="domain" description="Conserved oligomeric Golgi complex subunit 3 N-terminal" evidence="10">
    <location>
        <begin position="294"/>
        <end position="415"/>
    </location>
</feature>
<dbReference type="InterPro" id="IPR007265">
    <property type="entry name" value="COG_su3"/>
</dbReference>
<evidence type="ECO:0000256" key="7">
    <source>
        <dbReference type="ARBA" id="ARBA00023136"/>
    </source>
</evidence>
<dbReference type="EMBL" id="CAXAMM010018947">
    <property type="protein sequence ID" value="CAK9044677.1"/>
    <property type="molecule type" value="Genomic_DNA"/>
</dbReference>
<protein>
    <recommendedName>
        <fullName evidence="3">Conserved oligomeric Golgi complex subunit 3</fullName>
    </recommendedName>
    <alternativeName>
        <fullName evidence="8">Component of oligomeric Golgi complex 3</fullName>
    </alternativeName>
</protein>
<evidence type="ECO:0000256" key="1">
    <source>
        <dbReference type="ARBA" id="ARBA00004395"/>
    </source>
</evidence>
<feature type="region of interest" description="Disordered" evidence="9">
    <location>
        <begin position="1"/>
        <end position="37"/>
    </location>
</feature>
<comment type="subcellular location">
    <subcellularLocation>
        <location evidence="1">Golgi apparatus membrane</location>
        <topology evidence="1">Peripheral membrane protein</topology>
    </subcellularLocation>
</comment>
<evidence type="ECO:0000256" key="3">
    <source>
        <dbReference type="ARBA" id="ARBA00020976"/>
    </source>
</evidence>
<gene>
    <name evidence="12" type="ORF">SCF082_LOCUS25350</name>
</gene>
<feature type="compositionally biased region" description="Basic residues" evidence="9">
    <location>
        <begin position="23"/>
        <end position="32"/>
    </location>
</feature>